<sequence length="799" mass="87900">MTIIKNLRSLCVFCFIILLTTNSYSQTVEDINAMPSQDVQSLVSKAKASGYTPEQLRALAASKGLSPEQVNALAGKMQGAQDVSQNVQDNLTIDNSSSVVTNETNLRVPKKSTLFGYDFFNNPNISFQPNLNLATPVNYQLGPGDGLVVSLWGAAENTFDLEVNRNGSVKIPNIGQVLVSGLTMDEASSKIKSKLLNVYRGISAPASSPYKIFTDISLSSVRTVQVNIIGEVAVPGTYSLSALSTVLNALYAAGGPTDQGTFREIKLVRNGVELPYFDIYNYLVNGSQTGNATLRDQDVIIVKPYISKVNVSGMVKRPGVYEMKTNETFGDLLKYVSGFTSNAFKDVIKLERIEGDRRVLKELNIGDFRNASLRDGDAIVVNEIIDKVENRVSINGAVYRPGDYEFTPNMSLKQLIDKASGVLETAYLDRVVITSNPEGKNSTSSSYSLEDVIDGSVDITLMVNDVVSVFDKYNLKEQGTLTIGGAVKNPQTMSYIDGVGLEELVLLAGGYEKDADPRVIDVTREIIDDDYKTINQTFKISGNTNLDMNTNTPFVFMPNDKITVRYLKGSGDQISISVVGEVMFPGAYDVTYRNERILDLIEKAGGLSPYAFKQGVSLVRRNPYYKEVIQQLTSDRINDSTSTKNVNIDLNNLEEYRVAIDFNKLLKEGAESRQNMVLKDGDRIIIPTIKETIKIEGEVLLPSLVRYDKRLRFKDYISKSGGFNNKAKKRKSYVIYPNGDIAATKSFLFFKTYPTIQPGSLVVVPSKAERTGGISTEEVLGVTTGFATVALLIERLFSN</sequence>
<evidence type="ECO:0000259" key="3">
    <source>
        <dbReference type="Pfam" id="PF02563"/>
    </source>
</evidence>
<evidence type="ECO:0000256" key="1">
    <source>
        <dbReference type="ARBA" id="ARBA00022729"/>
    </source>
</evidence>
<organism evidence="5 6">
    <name type="scientific">Dokdonia genika</name>
    <dbReference type="NCBI Taxonomy" id="308113"/>
    <lineage>
        <taxon>Bacteria</taxon>
        <taxon>Pseudomonadati</taxon>
        <taxon>Bacteroidota</taxon>
        <taxon>Flavobacteriia</taxon>
        <taxon>Flavobacteriales</taxon>
        <taxon>Flavobacteriaceae</taxon>
        <taxon>Dokdonia</taxon>
    </lineage>
</organism>
<feature type="domain" description="Soluble ligand binding" evidence="4">
    <location>
        <begin position="693"/>
        <end position="734"/>
    </location>
</feature>
<feature type="domain" description="Soluble ligand binding" evidence="4">
    <location>
        <begin position="392"/>
        <end position="436"/>
    </location>
</feature>
<dbReference type="PANTHER" id="PTHR33619">
    <property type="entry name" value="POLYSACCHARIDE EXPORT PROTEIN GFCE-RELATED"/>
    <property type="match status" value="1"/>
</dbReference>
<evidence type="ECO:0000313" key="5">
    <source>
        <dbReference type="EMBL" id="MFC4691481.1"/>
    </source>
</evidence>
<proteinExistence type="predicted"/>
<keyword evidence="6" id="KW-1185">Reference proteome</keyword>
<feature type="signal peptide" evidence="2">
    <location>
        <begin position="1"/>
        <end position="25"/>
    </location>
</feature>
<accession>A0ABV9LBD9</accession>
<reference evidence="6" key="1">
    <citation type="journal article" date="2019" name="Int. J. Syst. Evol. Microbiol.">
        <title>The Global Catalogue of Microorganisms (GCM) 10K type strain sequencing project: providing services to taxonomists for standard genome sequencing and annotation.</title>
        <authorList>
            <consortium name="The Broad Institute Genomics Platform"/>
            <consortium name="The Broad Institute Genome Sequencing Center for Infectious Disease"/>
            <person name="Wu L."/>
            <person name="Ma J."/>
        </authorList>
    </citation>
    <scope>NUCLEOTIDE SEQUENCE [LARGE SCALE GENOMIC DNA]</scope>
    <source>
        <strain evidence="6">CGMCC 4.7427</strain>
    </source>
</reference>
<evidence type="ECO:0000256" key="2">
    <source>
        <dbReference type="SAM" id="SignalP"/>
    </source>
</evidence>
<keyword evidence="1 2" id="KW-0732">Signal</keyword>
<evidence type="ECO:0000313" key="6">
    <source>
        <dbReference type="Proteomes" id="UP001595878"/>
    </source>
</evidence>
<dbReference type="EMBL" id="JBHSHB010000024">
    <property type="protein sequence ID" value="MFC4691481.1"/>
    <property type="molecule type" value="Genomic_DNA"/>
</dbReference>
<dbReference type="PANTHER" id="PTHR33619:SF3">
    <property type="entry name" value="POLYSACCHARIDE EXPORT PROTEIN GFCE-RELATED"/>
    <property type="match status" value="1"/>
</dbReference>
<protein>
    <submittedName>
        <fullName evidence="5">SLBB domain-containing protein</fullName>
    </submittedName>
</protein>
<feature type="domain" description="Soluble ligand binding" evidence="4">
    <location>
        <begin position="482"/>
        <end position="524"/>
    </location>
</feature>
<name>A0ABV9LBD9_9FLAO</name>
<feature type="domain" description="Polysaccharide export protein N-terminal" evidence="3">
    <location>
        <begin position="135"/>
        <end position="199"/>
    </location>
</feature>
<gene>
    <name evidence="5" type="ORF">ACFO5T_13665</name>
</gene>
<dbReference type="InterPro" id="IPR049712">
    <property type="entry name" value="Poly_export"/>
</dbReference>
<feature type="domain" description="Soluble ligand binding" evidence="4">
    <location>
        <begin position="576"/>
        <end position="621"/>
    </location>
</feature>
<comment type="caution">
    <text evidence="5">The sequence shown here is derived from an EMBL/GenBank/DDBJ whole genome shotgun (WGS) entry which is preliminary data.</text>
</comment>
<dbReference type="Proteomes" id="UP001595878">
    <property type="component" value="Unassembled WGS sequence"/>
</dbReference>
<dbReference type="InterPro" id="IPR019554">
    <property type="entry name" value="Soluble_ligand-bd"/>
</dbReference>
<dbReference type="InterPro" id="IPR003715">
    <property type="entry name" value="Poly_export_N"/>
</dbReference>
<feature type="domain" description="Soluble ligand binding" evidence="4">
    <location>
        <begin position="226"/>
        <end position="271"/>
    </location>
</feature>
<dbReference type="Gene3D" id="3.10.560.10">
    <property type="entry name" value="Outer membrane lipoprotein wza domain like"/>
    <property type="match status" value="6"/>
</dbReference>
<feature type="domain" description="Soluble ligand binding" evidence="4">
    <location>
        <begin position="308"/>
        <end position="356"/>
    </location>
</feature>
<dbReference type="Pfam" id="PF10531">
    <property type="entry name" value="SLBB"/>
    <property type="match status" value="6"/>
</dbReference>
<dbReference type="Gene3D" id="3.30.1950.10">
    <property type="entry name" value="wza like domain"/>
    <property type="match status" value="1"/>
</dbReference>
<dbReference type="Pfam" id="PF02563">
    <property type="entry name" value="Poly_export"/>
    <property type="match status" value="1"/>
</dbReference>
<feature type="chain" id="PRO_5046085235" evidence="2">
    <location>
        <begin position="26"/>
        <end position="799"/>
    </location>
</feature>
<evidence type="ECO:0000259" key="4">
    <source>
        <dbReference type="Pfam" id="PF10531"/>
    </source>
</evidence>